<evidence type="ECO:0000313" key="2">
    <source>
        <dbReference type="EMBL" id="CAD9072319.1"/>
    </source>
</evidence>
<name>A0A7S1PAZ9_9ALVE</name>
<dbReference type="EMBL" id="HBGB01046621">
    <property type="protein sequence ID" value="CAD9072319.1"/>
    <property type="molecule type" value="Transcribed_RNA"/>
</dbReference>
<dbReference type="AlphaFoldDB" id="A0A7S1PAZ9"/>
<sequence length="267" mass="29411">MDEDESDDIRFQSLQRAFDRAAEQLYERAVDKLLSIKERAEERGFQLISPVHCLLEGAHWIPHGERFEGPEEQKVRRLAEKLVCAYPSVPQGDPRYDAVEAAKFPMVDCIMQSAASYGDLALFRLVAGRMGSLGRPDHVVRAAISGGSIAVLRELVLEHGVPLPLSIMTSPPQSTQSILPLHKQVSTLTEAIQLGATMDGSTRRNPLAWEALRLFVWSVQPRRPSGPSPLSTRPLRSIPSSPPSLQAPPLSARCSSRRPPDTSSSPH</sequence>
<evidence type="ECO:0000256" key="1">
    <source>
        <dbReference type="SAM" id="MobiDB-lite"/>
    </source>
</evidence>
<protein>
    <submittedName>
        <fullName evidence="2">Uncharacterized protein</fullName>
    </submittedName>
</protein>
<feature type="region of interest" description="Disordered" evidence="1">
    <location>
        <begin position="222"/>
        <end position="267"/>
    </location>
</feature>
<reference evidence="2" key="1">
    <citation type="submission" date="2021-01" db="EMBL/GenBank/DDBJ databases">
        <authorList>
            <person name="Corre E."/>
            <person name="Pelletier E."/>
            <person name="Niang G."/>
            <person name="Scheremetjew M."/>
            <person name="Finn R."/>
            <person name="Kale V."/>
            <person name="Holt S."/>
            <person name="Cochrane G."/>
            <person name="Meng A."/>
            <person name="Brown T."/>
            <person name="Cohen L."/>
        </authorList>
    </citation>
    <scope>NUCLEOTIDE SEQUENCE</scope>
    <source>
        <strain evidence="2">CCMP3346</strain>
    </source>
</reference>
<feature type="compositionally biased region" description="Low complexity" evidence="1">
    <location>
        <begin position="222"/>
        <end position="239"/>
    </location>
</feature>
<gene>
    <name evidence="2" type="ORF">VBRA1451_LOCUS27402</name>
</gene>
<organism evidence="2">
    <name type="scientific">Vitrella brassicaformis</name>
    <dbReference type="NCBI Taxonomy" id="1169539"/>
    <lineage>
        <taxon>Eukaryota</taxon>
        <taxon>Sar</taxon>
        <taxon>Alveolata</taxon>
        <taxon>Colpodellida</taxon>
        <taxon>Vitrellaceae</taxon>
        <taxon>Vitrella</taxon>
    </lineage>
</organism>
<proteinExistence type="predicted"/>
<accession>A0A7S1PAZ9</accession>